<comment type="caution">
    <text evidence="1">The sequence shown here is derived from an EMBL/GenBank/DDBJ whole genome shotgun (WGS) entry which is preliminary data.</text>
</comment>
<dbReference type="Proteomes" id="UP001054837">
    <property type="component" value="Unassembled WGS sequence"/>
</dbReference>
<proteinExistence type="predicted"/>
<sequence length="88" mass="9893">MSIRGEWGSSDECMNIDCPITLRGALSESGTNKGVCWVADPLRRRPWVSAAESRPHSRLSRRLQKLIKVQKHCIICLTLLTMSLVDGR</sequence>
<accession>A0AAV4W2G5</accession>
<dbReference type="AlphaFoldDB" id="A0AAV4W2G5"/>
<evidence type="ECO:0000313" key="1">
    <source>
        <dbReference type="EMBL" id="GIY76084.1"/>
    </source>
</evidence>
<name>A0AAV4W2G5_9ARAC</name>
<reference evidence="1 2" key="1">
    <citation type="submission" date="2021-06" db="EMBL/GenBank/DDBJ databases">
        <title>Caerostris darwini draft genome.</title>
        <authorList>
            <person name="Kono N."/>
            <person name="Arakawa K."/>
        </authorList>
    </citation>
    <scope>NUCLEOTIDE SEQUENCE [LARGE SCALE GENOMIC DNA]</scope>
</reference>
<organism evidence="1 2">
    <name type="scientific">Caerostris darwini</name>
    <dbReference type="NCBI Taxonomy" id="1538125"/>
    <lineage>
        <taxon>Eukaryota</taxon>
        <taxon>Metazoa</taxon>
        <taxon>Ecdysozoa</taxon>
        <taxon>Arthropoda</taxon>
        <taxon>Chelicerata</taxon>
        <taxon>Arachnida</taxon>
        <taxon>Araneae</taxon>
        <taxon>Araneomorphae</taxon>
        <taxon>Entelegynae</taxon>
        <taxon>Araneoidea</taxon>
        <taxon>Araneidae</taxon>
        <taxon>Caerostris</taxon>
    </lineage>
</organism>
<dbReference type="EMBL" id="BPLQ01013948">
    <property type="protein sequence ID" value="GIY76084.1"/>
    <property type="molecule type" value="Genomic_DNA"/>
</dbReference>
<keyword evidence="2" id="KW-1185">Reference proteome</keyword>
<evidence type="ECO:0000313" key="2">
    <source>
        <dbReference type="Proteomes" id="UP001054837"/>
    </source>
</evidence>
<protein>
    <submittedName>
        <fullName evidence="1">Uncharacterized protein</fullName>
    </submittedName>
</protein>
<gene>
    <name evidence="1" type="ORF">CDAR_75751</name>
</gene>